<protein>
    <recommendedName>
        <fullName evidence="1">Stage 0 sporulation protein A homolog</fullName>
    </recommendedName>
</protein>
<dbReference type="Pfam" id="PF04397">
    <property type="entry name" value="LytTR"/>
    <property type="match status" value="1"/>
</dbReference>
<dbReference type="OrthoDB" id="9809318at2"/>
<evidence type="ECO:0000313" key="7">
    <source>
        <dbReference type="Proteomes" id="UP000468766"/>
    </source>
</evidence>
<dbReference type="InterPro" id="IPR046947">
    <property type="entry name" value="LytR-like"/>
</dbReference>
<evidence type="ECO:0000259" key="4">
    <source>
        <dbReference type="PROSITE" id="PS50110"/>
    </source>
</evidence>
<reference evidence="6 7" key="1">
    <citation type="submission" date="2019-10" db="EMBL/GenBank/DDBJ databases">
        <title>Whole-genome sequence of the extremophile Heliorestis acidaminivorans DSM 24790.</title>
        <authorList>
            <person name="Kyndt J.A."/>
            <person name="Meyer T.E."/>
        </authorList>
    </citation>
    <scope>NUCLEOTIDE SEQUENCE [LARGE SCALE GENOMIC DNA]</scope>
    <source>
        <strain evidence="6 7">DSM 24790</strain>
    </source>
</reference>
<dbReference type="Proteomes" id="UP000468766">
    <property type="component" value="Unassembled WGS sequence"/>
</dbReference>
<accession>A0A6I0EQT2</accession>
<dbReference type="Gene3D" id="2.40.50.40">
    <property type="match status" value="1"/>
</dbReference>
<dbReference type="InterPro" id="IPR001789">
    <property type="entry name" value="Sig_transdc_resp-reg_receiver"/>
</dbReference>
<evidence type="ECO:0000259" key="5">
    <source>
        <dbReference type="PROSITE" id="PS50930"/>
    </source>
</evidence>
<feature type="domain" description="HTH LytTR-type" evidence="5">
    <location>
        <begin position="142"/>
        <end position="248"/>
    </location>
</feature>
<dbReference type="PANTHER" id="PTHR37299:SF1">
    <property type="entry name" value="STAGE 0 SPORULATION PROTEIN A HOMOLOG"/>
    <property type="match status" value="1"/>
</dbReference>
<comment type="function">
    <text evidence="2">May play the central regulatory role in sporulation. It may be an element of the effector pathway responsible for the activation of sporulation genes in response to nutritional stress. Spo0A may act in concert with spo0H (a sigma factor) to control the expression of some genes that are critical to the sporulation process.</text>
</comment>
<gene>
    <name evidence="6" type="ORF">F9B85_07885</name>
</gene>
<dbReference type="InterPro" id="IPR011006">
    <property type="entry name" value="CheY-like_superfamily"/>
</dbReference>
<dbReference type="GO" id="GO:0000156">
    <property type="term" value="F:phosphorelay response regulator activity"/>
    <property type="evidence" value="ECO:0007669"/>
    <property type="project" value="InterPro"/>
</dbReference>
<evidence type="ECO:0000256" key="1">
    <source>
        <dbReference type="ARBA" id="ARBA00018672"/>
    </source>
</evidence>
<proteinExistence type="predicted"/>
<dbReference type="PROSITE" id="PS50110">
    <property type="entry name" value="RESPONSE_REGULATORY"/>
    <property type="match status" value="1"/>
</dbReference>
<feature type="domain" description="Response regulatory" evidence="4">
    <location>
        <begin position="4"/>
        <end position="118"/>
    </location>
</feature>
<organism evidence="6 7">
    <name type="scientific">Heliorestis acidaminivorans</name>
    <dbReference type="NCBI Taxonomy" id="553427"/>
    <lineage>
        <taxon>Bacteria</taxon>
        <taxon>Bacillati</taxon>
        <taxon>Bacillota</taxon>
        <taxon>Clostridia</taxon>
        <taxon>Eubacteriales</taxon>
        <taxon>Heliobacteriaceae</taxon>
        <taxon>Heliorestis</taxon>
    </lineage>
</organism>
<dbReference type="PANTHER" id="PTHR37299">
    <property type="entry name" value="TRANSCRIPTIONAL REGULATOR-RELATED"/>
    <property type="match status" value="1"/>
</dbReference>
<dbReference type="Gene3D" id="3.40.50.2300">
    <property type="match status" value="1"/>
</dbReference>
<dbReference type="EMBL" id="WBXO01000005">
    <property type="protein sequence ID" value="KAB2952576.1"/>
    <property type="molecule type" value="Genomic_DNA"/>
</dbReference>
<comment type="caution">
    <text evidence="6">The sequence shown here is derived from an EMBL/GenBank/DDBJ whole genome shotgun (WGS) entry which is preliminary data.</text>
</comment>
<dbReference type="Pfam" id="PF00072">
    <property type="entry name" value="Response_reg"/>
    <property type="match status" value="1"/>
</dbReference>
<name>A0A6I0EQT2_9FIRM</name>
<evidence type="ECO:0000256" key="2">
    <source>
        <dbReference type="ARBA" id="ARBA00024867"/>
    </source>
</evidence>
<dbReference type="RefSeq" id="WP_151619853.1">
    <property type="nucleotide sequence ID" value="NZ_WBXO01000005.1"/>
</dbReference>
<dbReference type="SMART" id="SM00448">
    <property type="entry name" value="REC"/>
    <property type="match status" value="1"/>
</dbReference>
<dbReference type="Gene3D" id="2.20.25.10">
    <property type="match status" value="1"/>
</dbReference>
<dbReference type="InterPro" id="IPR007492">
    <property type="entry name" value="LytTR_DNA-bd_dom"/>
</dbReference>
<evidence type="ECO:0000313" key="6">
    <source>
        <dbReference type="EMBL" id="KAB2952576.1"/>
    </source>
</evidence>
<keyword evidence="7" id="KW-1185">Reference proteome</keyword>
<sequence>MRLRTLIVDQEHLARQKLRQHLEKHDFIQLVGEATSMQEAIDLLEHVDYALIFSEVDLPGGSGLDLCAQLKQSLNPPLVILVTSSEQYALKAYEVDAIDYLLKPLAEERVNESLRKAQRFAKPKRKLKEPTLGKESFCLGIIPVERSGKTILLQEKDIIYAFTDNDAVYIKTTGERFITKYTLKELESRLRGPKFFRSHRCYLVNLEKTREVVPFFNGTFNLIVDDSEKSEVPVSRSQSKKLRELLGL</sequence>
<dbReference type="SUPFAM" id="SSF52172">
    <property type="entry name" value="CheY-like"/>
    <property type="match status" value="1"/>
</dbReference>
<dbReference type="SMART" id="SM00850">
    <property type="entry name" value="LytTR"/>
    <property type="match status" value="1"/>
</dbReference>
<dbReference type="PROSITE" id="PS50930">
    <property type="entry name" value="HTH_LYTTR"/>
    <property type="match status" value="1"/>
</dbReference>
<comment type="caution">
    <text evidence="3">Lacks conserved residue(s) required for the propagation of feature annotation.</text>
</comment>
<dbReference type="GO" id="GO:0003677">
    <property type="term" value="F:DNA binding"/>
    <property type="evidence" value="ECO:0007669"/>
    <property type="project" value="InterPro"/>
</dbReference>
<evidence type="ECO:0000256" key="3">
    <source>
        <dbReference type="PROSITE-ProRule" id="PRU00169"/>
    </source>
</evidence>
<dbReference type="AlphaFoldDB" id="A0A6I0EQT2"/>